<dbReference type="OrthoDB" id="676982at2"/>
<dbReference type="SUPFAM" id="SSF88723">
    <property type="entry name" value="PIN domain-like"/>
    <property type="match status" value="1"/>
</dbReference>
<dbReference type="CDD" id="cd18738">
    <property type="entry name" value="PIN_VapC4-5_FitB-like"/>
    <property type="match status" value="1"/>
</dbReference>
<reference evidence="2 3" key="1">
    <citation type="submission" date="2018-07" db="EMBL/GenBank/DDBJ databases">
        <title>Pedobacter sp. nov., isolated from soil.</title>
        <authorList>
            <person name="Zhou L.Y."/>
            <person name="Du Z.J."/>
        </authorList>
    </citation>
    <scope>NUCLEOTIDE SEQUENCE [LARGE SCALE GENOMIC DNA]</scope>
    <source>
        <strain evidence="2 3">JDX94</strain>
    </source>
</reference>
<name>A0A369PSG6_9SPHI</name>
<sequence>MNGNIVFDTNILIYLSKKLIEPEKIFEENMVYSISVISKMELLGYSFRNKLEEGFLVDLINSLNVVPLNDIVVETTIAIRKNNKIKLPDAIVYATAQVLKGKLITNNIEDFDKIIGSVELVNPID</sequence>
<dbReference type="Proteomes" id="UP000253961">
    <property type="component" value="Unassembled WGS sequence"/>
</dbReference>
<gene>
    <name evidence="2" type="ORF">DU508_14440</name>
</gene>
<dbReference type="EMBL" id="QPKV01000006">
    <property type="protein sequence ID" value="RDC55483.1"/>
    <property type="molecule type" value="Genomic_DNA"/>
</dbReference>
<proteinExistence type="predicted"/>
<dbReference type="InterPro" id="IPR002716">
    <property type="entry name" value="PIN_dom"/>
</dbReference>
<feature type="domain" description="PIN" evidence="1">
    <location>
        <begin position="5"/>
        <end position="113"/>
    </location>
</feature>
<evidence type="ECO:0000313" key="3">
    <source>
        <dbReference type="Proteomes" id="UP000253961"/>
    </source>
</evidence>
<evidence type="ECO:0000313" key="2">
    <source>
        <dbReference type="EMBL" id="RDC55483.1"/>
    </source>
</evidence>
<organism evidence="2 3">
    <name type="scientific">Pedobacter chinensis</name>
    <dbReference type="NCBI Taxonomy" id="2282421"/>
    <lineage>
        <taxon>Bacteria</taxon>
        <taxon>Pseudomonadati</taxon>
        <taxon>Bacteroidota</taxon>
        <taxon>Sphingobacteriia</taxon>
        <taxon>Sphingobacteriales</taxon>
        <taxon>Sphingobacteriaceae</taxon>
        <taxon>Pedobacter</taxon>
    </lineage>
</organism>
<dbReference type="InterPro" id="IPR029060">
    <property type="entry name" value="PIN-like_dom_sf"/>
</dbReference>
<accession>A0A369PSG6</accession>
<keyword evidence="3" id="KW-1185">Reference proteome</keyword>
<comment type="caution">
    <text evidence="2">The sequence shown here is derived from an EMBL/GenBank/DDBJ whole genome shotgun (WGS) entry which is preliminary data.</text>
</comment>
<dbReference type="Gene3D" id="3.40.50.1010">
    <property type="entry name" value="5'-nuclease"/>
    <property type="match status" value="1"/>
</dbReference>
<dbReference type="Pfam" id="PF01850">
    <property type="entry name" value="PIN"/>
    <property type="match status" value="1"/>
</dbReference>
<dbReference type="AlphaFoldDB" id="A0A369PSG6"/>
<dbReference type="RefSeq" id="WP_115403524.1">
    <property type="nucleotide sequence ID" value="NZ_QPKV01000006.1"/>
</dbReference>
<evidence type="ECO:0000259" key="1">
    <source>
        <dbReference type="Pfam" id="PF01850"/>
    </source>
</evidence>
<protein>
    <submittedName>
        <fullName evidence="2">Type II toxin-antitoxin system VapC family toxin</fullName>
    </submittedName>
</protein>